<evidence type="ECO:0000313" key="6">
    <source>
        <dbReference type="EMBL" id="KAG2536791.1"/>
    </source>
</evidence>
<evidence type="ECO:0000256" key="1">
    <source>
        <dbReference type="ARBA" id="ARBA00008956"/>
    </source>
</evidence>
<reference evidence="6" key="1">
    <citation type="submission" date="2020-05" db="EMBL/GenBank/DDBJ databases">
        <title>WGS assembly of Panicum virgatum.</title>
        <authorList>
            <person name="Lovell J.T."/>
            <person name="Jenkins J."/>
            <person name="Shu S."/>
            <person name="Juenger T.E."/>
            <person name="Schmutz J."/>
        </authorList>
    </citation>
    <scope>NUCLEOTIDE SEQUENCE</scope>
    <source>
        <strain evidence="6">AP13</strain>
    </source>
</reference>
<feature type="compositionally biased region" description="Acidic residues" evidence="5">
    <location>
        <begin position="159"/>
        <end position="172"/>
    </location>
</feature>
<feature type="region of interest" description="Disordered" evidence="5">
    <location>
        <begin position="586"/>
        <end position="667"/>
    </location>
</feature>
<sequence>MPRPGPEHPPPAGEMTVAELDSAVAALPGKRDALREAFDHLAACSPLPLPFAWEDLDAHLSSLQSSISLRFRQVRALEAARPAPAAAAPGGTRGDETGENLEEEGVVEVEEEVVQVEEEVVEVLEEVEEEEKDKDDEEMKEGSEDEADDKIGKDGKDEEASDEVLQEEEVEVADGGIGNDIKDDNEIMWEEQDAGNEMQVVTEEVQSSDDAEKASQEKENDANMEVEQSIEDVEASQDKEEDVEDEQDTGMEEAVTKKAPAMQGKVEEACGVKQEKQEEQKAREEEEGSKNVTTEEATVVKEVSQDQGNGGLPGGFSDPTAACANMDAQRIVKLLFTKIGLNLQFHAALHRSPDAAALALHVVELFLHDKMLKTNKAWVNCVGLIRMVPVVVTELSADTIEQAKPVAKDWKEMIDNSECCTILGSLASWGFLYFLISCNIVSEFETKEIFHLFATMPRKQQKMNYAMLFKDLRLTDKIPELMDYLIENGQQVDVLYWACVFNLVDKYPPVSLLKGYVEKAKQTAIEIFQKKMTHESLSVVVKELDNLRRAQELAEQQITDSNISTSIREEINGLLRKFEKGKRSLAKSYTASTSNSQQQHTECNKKHKKEQEHHEGQESQQQGQQSKLGEKLEKKLHKPQQKQQQKQEDKLQEKQQQSKQQHAKRLRQHTLKLPARVSSMAQNVPLRGHSGHPPNAAIHGVYHGYSVQPGWLGVHFVPPFTPQLGTPEYIIPFNPLYPHPEFNPW</sequence>
<dbReference type="OrthoDB" id="1166059at2759"/>
<gene>
    <name evidence="6" type="ORF">PVAP13_9NG221000</name>
</gene>
<feature type="compositionally biased region" description="Basic and acidic residues" evidence="5">
    <location>
        <begin position="265"/>
        <end position="284"/>
    </location>
</feature>
<feature type="compositionally biased region" description="Basic and acidic residues" evidence="5">
    <location>
        <begin position="210"/>
        <end position="221"/>
    </location>
</feature>
<dbReference type="GO" id="GO:0030154">
    <property type="term" value="P:cell differentiation"/>
    <property type="evidence" value="ECO:0007669"/>
    <property type="project" value="UniProtKB-KW"/>
</dbReference>
<feature type="compositionally biased region" description="Acidic residues" evidence="5">
    <location>
        <begin position="97"/>
        <end position="148"/>
    </location>
</feature>
<evidence type="ECO:0000256" key="3">
    <source>
        <dbReference type="ARBA" id="ARBA00023089"/>
    </source>
</evidence>
<evidence type="ECO:0000313" key="7">
    <source>
        <dbReference type="Proteomes" id="UP000823388"/>
    </source>
</evidence>
<evidence type="ECO:0000256" key="2">
    <source>
        <dbReference type="ARBA" id="ARBA00022782"/>
    </source>
</evidence>
<comment type="caution">
    <text evidence="6">The sequence shown here is derived from an EMBL/GenBank/DDBJ whole genome shotgun (WGS) entry which is preliminary data.</text>
</comment>
<keyword evidence="4" id="KW-0217">Developmental protein</keyword>
<keyword evidence="7" id="KW-1185">Reference proteome</keyword>
<feature type="compositionally biased region" description="Polar residues" evidence="5">
    <location>
        <begin position="587"/>
        <end position="601"/>
    </location>
</feature>
<dbReference type="PANTHER" id="PTHR31791:SF47">
    <property type="entry name" value="INACTIVE FRIGIDA-LIKE PROTEIN 2"/>
    <property type="match status" value="1"/>
</dbReference>
<dbReference type="Pfam" id="PF07899">
    <property type="entry name" value="Frigida"/>
    <property type="match status" value="1"/>
</dbReference>
<accession>A0A8T0MHF2</accession>
<feature type="region of interest" description="Disordered" evidence="5">
    <location>
        <begin position="79"/>
        <end position="293"/>
    </location>
</feature>
<dbReference type="GO" id="GO:0009908">
    <property type="term" value="P:flower development"/>
    <property type="evidence" value="ECO:0007669"/>
    <property type="project" value="UniProtKB-KW"/>
</dbReference>
<dbReference type="PANTHER" id="PTHR31791">
    <property type="entry name" value="FRIGIDA-LIKE PROTEIN 3-RELATED"/>
    <property type="match status" value="1"/>
</dbReference>
<feature type="compositionally biased region" description="Basic and acidic residues" evidence="5">
    <location>
        <begin position="149"/>
        <end position="158"/>
    </location>
</feature>
<dbReference type="AlphaFoldDB" id="A0A8T0MHF2"/>
<name>A0A8T0MHF2_PANVG</name>
<evidence type="ECO:0000256" key="4">
    <source>
        <dbReference type="RuleBase" id="RU364012"/>
    </source>
</evidence>
<evidence type="ECO:0000256" key="5">
    <source>
        <dbReference type="SAM" id="MobiDB-lite"/>
    </source>
</evidence>
<feature type="compositionally biased region" description="Low complexity" evidence="5">
    <location>
        <begin position="79"/>
        <end position="90"/>
    </location>
</feature>
<organism evidence="6 7">
    <name type="scientific">Panicum virgatum</name>
    <name type="common">Blackwell switchgrass</name>
    <dbReference type="NCBI Taxonomy" id="38727"/>
    <lineage>
        <taxon>Eukaryota</taxon>
        <taxon>Viridiplantae</taxon>
        <taxon>Streptophyta</taxon>
        <taxon>Embryophyta</taxon>
        <taxon>Tracheophyta</taxon>
        <taxon>Spermatophyta</taxon>
        <taxon>Magnoliopsida</taxon>
        <taxon>Liliopsida</taxon>
        <taxon>Poales</taxon>
        <taxon>Poaceae</taxon>
        <taxon>PACMAD clade</taxon>
        <taxon>Panicoideae</taxon>
        <taxon>Panicodae</taxon>
        <taxon>Paniceae</taxon>
        <taxon>Panicinae</taxon>
        <taxon>Panicum</taxon>
        <taxon>Panicum sect. Hiantes</taxon>
    </lineage>
</organism>
<dbReference type="EMBL" id="CM029054">
    <property type="protein sequence ID" value="KAG2536791.1"/>
    <property type="molecule type" value="Genomic_DNA"/>
</dbReference>
<dbReference type="Proteomes" id="UP000823388">
    <property type="component" value="Chromosome 9N"/>
</dbReference>
<comment type="similarity">
    <text evidence="1 4">Belongs to the Frigida family.</text>
</comment>
<proteinExistence type="inferred from homology"/>
<feature type="compositionally biased region" description="Acidic residues" evidence="5">
    <location>
        <begin position="222"/>
        <end position="251"/>
    </location>
</feature>
<keyword evidence="2 4" id="KW-0221">Differentiation</keyword>
<feature type="compositionally biased region" description="Low complexity" evidence="5">
    <location>
        <begin position="618"/>
        <end position="627"/>
    </location>
</feature>
<dbReference type="InterPro" id="IPR012474">
    <property type="entry name" value="Frigida"/>
</dbReference>
<protein>
    <recommendedName>
        <fullName evidence="4">FRIGIDA-like protein</fullName>
    </recommendedName>
</protein>
<keyword evidence="3 4" id="KW-0287">Flowering</keyword>